<sequence>MPERRVFAPQYASVQHRDETAEIGMWVFLATEVLLFGGLLFAYFVYRHANAVAFAEAGRHTRIVIGSANTAILLTSSFFVACAVNALQADARRICNAMLASAMLLGLLFLGLKATEYAGEYHEHLVPGIDFSYAAPLADGVELFFIFYFVATSIHAVHMVIGIAILATLAVLLRRSASTRLRAALHSAALYWHFVDVVWIVLFALIYLPGRSGT</sequence>
<dbReference type="Gene3D" id="1.20.120.80">
    <property type="entry name" value="Cytochrome c oxidase, subunit III, four-helix bundle"/>
    <property type="match status" value="1"/>
</dbReference>
<dbReference type="SUPFAM" id="SSF81452">
    <property type="entry name" value="Cytochrome c oxidase subunit III-like"/>
    <property type="match status" value="1"/>
</dbReference>
<dbReference type="GO" id="GO:0019646">
    <property type="term" value="P:aerobic electron transport chain"/>
    <property type="evidence" value="ECO:0007669"/>
    <property type="project" value="InterPro"/>
</dbReference>
<evidence type="ECO:0000256" key="7">
    <source>
        <dbReference type="SAM" id="Phobius"/>
    </source>
</evidence>
<dbReference type="Pfam" id="PF00510">
    <property type="entry name" value="COX3"/>
    <property type="match status" value="1"/>
</dbReference>
<comment type="subcellular location">
    <subcellularLocation>
        <location evidence="6">Cell membrane</location>
        <topology evidence="6">Multi-pass membrane protein</topology>
    </subcellularLocation>
    <subcellularLocation>
        <location evidence="1">Membrane</location>
        <topology evidence="1">Multi-pass membrane protein</topology>
    </subcellularLocation>
</comment>
<dbReference type="Proteomes" id="UP000199245">
    <property type="component" value="Unassembled WGS sequence"/>
</dbReference>
<keyword evidence="4 7" id="KW-1133">Transmembrane helix</keyword>
<organism evidence="9 10">
    <name type="scientific">Bradyrhizobium brasilense</name>
    <dbReference type="NCBI Taxonomy" id="1419277"/>
    <lineage>
        <taxon>Bacteria</taxon>
        <taxon>Pseudomonadati</taxon>
        <taxon>Pseudomonadota</taxon>
        <taxon>Alphaproteobacteria</taxon>
        <taxon>Hyphomicrobiales</taxon>
        <taxon>Nitrobacteraceae</taxon>
        <taxon>Bradyrhizobium</taxon>
    </lineage>
</organism>
<dbReference type="InterPro" id="IPR013833">
    <property type="entry name" value="Cyt_c_oxidase_su3_a-hlx"/>
</dbReference>
<keyword evidence="3 6" id="KW-0812">Transmembrane</keyword>
<reference evidence="9 10" key="1">
    <citation type="submission" date="2016-10" db="EMBL/GenBank/DDBJ databases">
        <authorList>
            <person name="de Groot N.N."/>
        </authorList>
    </citation>
    <scope>NUCLEOTIDE SEQUENCE [LARGE SCALE GENOMIC DNA]</scope>
    <source>
        <strain evidence="9 10">R5</strain>
    </source>
</reference>
<feature type="transmembrane region" description="Helical" evidence="7">
    <location>
        <begin position="145"/>
        <end position="173"/>
    </location>
</feature>
<evidence type="ECO:0000259" key="8">
    <source>
        <dbReference type="PROSITE" id="PS50253"/>
    </source>
</evidence>
<feature type="transmembrane region" description="Helical" evidence="7">
    <location>
        <begin position="66"/>
        <end position="87"/>
    </location>
</feature>
<dbReference type="AlphaFoldDB" id="A0A1G6QZM3"/>
<feature type="transmembrane region" description="Helical" evidence="7">
    <location>
        <begin position="94"/>
        <end position="112"/>
    </location>
</feature>
<dbReference type="InterPro" id="IPR000298">
    <property type="entry name" value="Cyt_c_oxidase-like_su3"/>
</dbReference>
<dbReference type="PROSITE" id="PS50253">
    <property type="entry name" value="COX3"/>
    <property type="match status" value="1"/>
</dbReference>
<name>A0A1G6QZM3_9BRAD</name>
<proteinExistence type="inferred from homology"/>
<dbReference type="InterPro" id="IPR035973">
    <property type="entry name" value="Cyt_c_oxidase_su3-like_sf"/>
</dbReference>
<dbReference type="GO" id="GO:0004129">
    <property type="term" value="F:cytochrome-c oxidase activity"/>
    <property type="evidence" value="ECO:0007669"/>
    <property type="project" value="InterPro"/>
</dbReference>
<evidence type="ECO:0000256" key="2">
    <source>
        <dbReference type="ARBA" id="ARBA00010581"/>
    </source>
</evidence>
<dbReference type="GO" id="GO:0005886">
    <property type="term" value="C:plasma membrane"/>
    <property type="evidence" value="ECO:0007669"/>
    <property type="project" value="UniProtKB-SubCell"/>
</dbReference>
<evidence type="ECO:0000256" key="3">
    <source>
        <dbReference type="ARBA" id="ARBA00022692"/>
    </source>
</evidence>
<comment type="similarity">
    <text evidence="2 6">Belongs to the cytochrome c oxidase subunit 3 family.</text>
</comment>
<keyword evidence="5 7" id="KW-0472">Membrane</keyword>
<feature type="transmembrane region" description="Helical" evidence="7">
    <location>
        <begin position="185"/>
        <end position="208"/>
    </location>
</feature>
<protein>
    <submittedName>
        <fullName evidence="9">Cytochrome c oxidase subunit 3</fullName>
    </submittedName>
</protein>
<evidence type="ECO:0000256" key="4">
    <source>
        <dbReference type="ARBA" id="ARBA00022989"/>
    </source>
</evidence>
<dbReference type="PANTHER" id="PTHR11403:SF6">
    <property type="entry name" value="NITRIC OXIDE REDUCTASE SUBUNIT E"/>
    <property type="match status" value="1"/>
</dbReference>
<evidence type="ECO:0000256" key="5">
    <source>
        <dbReference type="ARBA" id="ARBA00023136"/>
    </source>
</evidence>
<dbReference type="EMBL" id="FMZW01000006">
    <property type="protein sequence ID" value="SDC97643.1"/>
    <property type="molecule type" value="Genomic_DNA"/>
</dbReference>
<dbReference type="PANTHER" id="PTHR11403">
    <property type="entry name" value="CYTOCHROME C OXIDASE SUBUNIT III"/>
    <property type="match status" value="1"/>
</dbReference>
<gene>
    <name evidence="9" type="ORF">SAMN05216337_1006176</name>
</gene>
<evidence type="ECO:0000313" key="10">
    <source>
        <dbReference type="Proteomes" id="UP000199245"/>
    </source>
</evidence>
<dbReference type="RefSeq" id="WP_092081617.1">
    <property type="nucleotide sequence ID" value="NZ_FMZW01000006.1"/>
</dbReference>
<evidence type="ECO:0000256" key="6">
    <source>
        <dbReference type="RuleBase" id="RU003376"/>
    </source>
</evidence>
<feature type="transmembrane region" description="Helical" evidence="7">
    <location>
        <begin position="23"/>
        <end position="46"/>
    </location>
</feature>
<evidence type="ECO:0000313" key="9">
    <source>
        <dbReference type="EMBL" id="SDC97643.1"/>
    </source>
</evidence>
<evidence type="ECO:0000256" key="1">
    <source>
        <dbReference type="ARBA" id="ARBA00004141"/>
    </source>
</evidence>
<feature type="domain" description="Heme-copper oxidase subunit III family profile" evidence="8">
    <location>
        <begin position="23"/>
        <end position="211"/>
    </location>
</feature>
<accession>A0A1G6QZM3</accession>
<dbReference type="InterPro" id="IPR024791">
    <property type="entry name" value="Cyt_c/ubiquinol_Oxase_su3"/>
</dbReference>